<reference evidence="2 3" key="1">
    <citation type="journal article" date="2016" name="Genome Biol. Evol.">
        <title>Divergent and convergent evolution of fungal pathogenicity.</title>
        <authorList>
            <person name="Shang Y."/>
            <person name="Xiao G."/>
            <person name="Zheng P."/>
            <person name="Cen K."/>
            <person name="Zhan S."/>
            <person name="Wang C."/>
        </authorList>
    </citation>
    <scope>NUCLEOTIDE SEQUENCE [LARGE SCALE GENOMIC DNA]</scope>
    <source>
        <strain evidence="2 3">ARSEF 2679</strain>
    </source>
</reference>
<accession>A0A162JQA5</accession>
<keyword evidence="1" id="KW-1133">Transmembrane helix</keyword>
<protein>
    <submittedName>
        <fullName evidence="2">Uncharacterized protein</fullName>
    </submittedName>
</protein>
<keyword evidence="3" id="KW-1185">Reference proteome</keyword>
<dbReference type="RefSeq" id="XP_018699684.1">
    <property type="nucleotide sequence ID" value="XM_018853122.1"/>
</dbReference>
<dbReference type="AlphaFoldDB" id="A0A162JQA5"/>
<dbReference type="EMBL" id="AZHB01000052">
    <property type="protein sequence ID" value="OAA47528.1"/>
    <property type="molecule type" value="Genomic_DNA"/>
</dbReference>
<feature type="transmembrane region" description="Helical" evidence="1">
    <location>
        <begin position="72"/>
        <end position="97"/>
    </location>
</feature>
<name>A0A162JQA5_CORFA</name>
<dbReference type="Proteomes" id="UP000076744">
    <property type="component" value="Unassembled WGS sequence"/>
</dbReference>
<feature type="transmembrane region" description="Helical" evidence="1">
    <location>
        <begin position="40"/>
        <end position="66"/>
    </location>
</feature>
<proteinExistence type="predicted"/>
<organism evidence="2 3">
    <name type="scientific">Cordyceps fumosorosea (strain ARSEF 2679)</name>
    <name type="common">Isaria fumosorosea</name>
    <dbReference type="NCBI Taxonomy" id="1081104"/>
    <lineage>
        <taxon>Eukaryota</taxon>
        <taxon>Fungi</taxon>
        <taxon>Dikarya</taxon>
        <taxon>Ascomycota</taxon>
        <taxon>Pezizomycotina</taxon>
        <taxon>Sordariomycetes</taxon>
        <taxon>Hypocreomycetidae</taxon>
        <taxon>Hypocreales</taxon>
        <taxon>Cordycipitaceae</taxon>
        <taxon>Cordyceps</taxon>
    </lineage>
</organism>
<sequence>MGDLLAFVRSGSLHRHIVIGKAVSMTIVGTGHWRRLVRPALFAVAAILAVGIAGTSVIVVVIVLAIITTVAIAAAVAVGIAGRAVTVAIISDVAVAIDRG</sequence>
<comment type="caution">
    <text evidence="2">The sequence shown here is derived from an EMBL/GenBank/DDBJ whole genome shotgun (WGS) entry which is preliminary data.</text>
</comment>
<dbReference type="GeneID" id="30025812"/>
<evidence type="ECO:0000256" key="1">
    <source>
        <dbReference type="SAM" id="Phobius"/>
    </source>
</evidence>
<keyword evidence="1" id="KW-0472">Membrane</keyword>
<evidence type="ECO:0000313" key="2">
    <source>
        <dbReference type="EMBL" id="OAA47528.1"/>
    </source>
</evidence>
<gene>
    <name evidence="2" type="ORF">ISF_09520</name>
</gene>
<keyword evidence="1" id="KW-0812">Transmembrane</keyword>
<evidence type="ECO:0000313" key="3">
    <source>
        <dbReference type="Proteomes" id="UP000076744"/>
    </source>
</evidence>